<dbReference type="CDD" id="cd00075">
    <property type="entry name" value="HATPase"/>
    <property type="match status" value="1"/>
</dbReference>
<keyword evidence="4" id="KW-1003">Cell membrane</keyword>
<keyword evidence="5" id="KW-0597">Phosphoprotein</keyword>
<dbReference type="SUPFAM" id="SSF47384">
    <property type="entry name" value="Homodimeric domain of signal transducing histidine kinase"/>
    <property type="match status" value="1"/>
</dbReference>
<dbReference type="SMART" id="SM00387">
    <property type="entry name" value="HATPase_c"/>
    <property type="match status" value="1"/>
</dbReference>
<dbReference type="GO" id="GO:0005886">
    <property type="term" value="C:plasma membrane"/>
    <property type="evidence" value="ECO:0007669"/>
    <property type="project" value="TreeGrafter"/>
</dbReference>
<keyword evidence="9" id="KW-0067">ATP-binding</keyword>
<dbReference type="InterPro" id="IPR003594">
    <property type="entry name" value="HATPase_dom"/>
</dbReference>
<keyword evidence="12" id="KW-1133">Transmembrane helix</keyword>
<feature type="transmembrane region" description="Helical" evidence="12">
    <location>
        <begin position="13"/>
        <end position="36"/>
    </location>
</feature>
<keyword evidence="8 14" id="KW-0418">Kinase</keyword>
<keyword evidence="6" id="KW-0808">Transferase</keyword>
<evidence type="ECO:0000313" key="14">
    <source>
        <dbReference type="EMBL" id="PTG12740.1"/>
    </source>
</evidence>
<dbReference type="EC" id="2.7.13.3" evidence="3"/>
<dbReference type="GO" id="GO:0004721">
    <property type="term" value="F:phosphoprotein phosphatase activity"/>
    <property type="evidence" value="ECO:0007669"/>
    <property type="project" value="TreeGrafter"/>
</dbReference>
<keyword evidence="7" id="KW-0547">Nucleotide-binding</keyword>
<dbReference type="CDD" id="cd00082">
    <property type="entry name" value="HisKA"/>
    <property type="match status" value="1"/>
</dbReference>
<name>A0AAE5W7B5_STACR</name>
<dbReference type="Pfam" id="PF02518">
    <property type="entry name" value="HATPase_c"/>
    <property type="match status" value="1"/>
</dbReference>
<dbReference type="Gene3D" id="1.10.287.130">
    <property type="match status" value="1"/>
</dbReference>
<dbReference type="InterPro" id="IPR036097">
    <property type="entry name" value="HisK_dim/P_sf"/>
</dbReference>
<gene>
    <name evidence="14" type="ORF">BU653_08595</name>
</gene>
<accession>A0AAE5W7B5</accession>
<reference evidence="14 15" key="1">
    <citation type="journal article" date="2016" name="Front. Microbiol.">
        <title>Comprehensive Phylogenetic Analysis of Bovine Non-aureus Staphylococci Species Based on Whole-Genome Sequencing.</title>
        <authorList>
            <person name="Naushad S."/>
            <person name="Barkema H.W."/>
            <person name="Luby C."/>
            <person name="Condas L.A."/>
            <person name="Nobrega D.B."/>
            <person name="Carson D.A."/>
            <person name="De Buck J."/>
        </authorList>
    </citation>
    <scope>NUCLEOTIDE SEQUENCE [LARGE SCALE GENOMIC DNA]</scope>
    <source>
        <strain evidence="14 15">SNUC 505</strain>
    </source>
</reference>
<dbReference type="PROSITE" id="PS50109">
    <property type="entry name" value="HIS_KIN"/>
    <property type="match status" value="1"/>
</dbReference>
<evidence type="ECO:0000256" key="1">
    <source>
        <dbReference type="ARBA" id="ARBA00000085"/>
    </source>
</evidence>
<feature type="transmembrane region" description="Helical" evidence="12">
    <location>
        <begin position="137"/>
        <end position="161"/>
    </location>
</feature>
<evidence type="ECO:0000256" key="12">
    <source>
        <dbReference type="SAM" id="Phobius"/>
    </source>
</evidence>
<dbReference type="SUPFAM" id="SSF55874">
    <property type="entry name" value="ATPase domain of HSP90 chaperone/DNA topoisomerase II/histidine kinase"/>
    <property type="match status" value="1"/>
</dbReference>
<comment type="catalytic activity">
    <reaction evidence="1">
        <text>ATP + protein L-histidine = ADP + protein N-phospho-L-histidine.</text>
        <dbReference type="EC" id="2.7.13.3"/>
    </reaction>
</comment>
<dbReference type="Pfam" id="PF00512">
    <property type="entry name" value="HisKA"/>
    <property type="match status" value="1"/>
</dbReference>
<keyword evidence="12" id="KW-0812">Transmembrane</keyword>
<dbReference type="GO" id="GO:0016036">
    <property type="term" value="P:cellular response to phosphate starvation"/>
    <property type="evidence" value="ECO:0007669"/>
    <property type="project" value="TreeGrafter"/>
</dbReference>
<dbReference type="GO" id="GO:0005524">
    <property type="term" value="F:ATP binding"/>
    <property type="evidence" value="ECO:0007669"/>
    <property type="project" value="UniProtKB-KW"/>
</dbReference>
<evidence type="ECO:0000256" key="2">
    <source>
        <dbReference type="ARBA" id="ARBA00004651"/>
    </source>
</evidence>
<comment type="subcellular location">
    <subcellularLocation>
        <location evidence="2">Cell membrane</location>
        <topology evidence="2">Multi-pass membrane protein</topology>
    </subcellularLocation>
</comment>
<evidence type="ECO:0000256" key="10">
    <source>
        <dbReference type="ARBA" id="ARBA00023012"/>
    </source>
</evidence>
<evidence type="ECO:0000313" key="15">
    <source>
        <dbReference type="Proteomes" id="UP000242704"/>
    </source>
</evidence>
<organism evidence="14 15">
    <name type="scientific">Staphylococcus chromogenes</name>
    <name type="common">Staphylococcus hyicus subsp. chromogenes</name>
    <dbReference type="NCBI Taxonomy" id="46126"/>
    <lineage>
        <taxon>Bacteria</taxon>
        <taxon>Bacillati</taxon>
        <taxon>Bacillota</taxon>
        <taxon>Bacilli</taxon>
        <taxon>Bacillales</taxon>
        <taxon>Staphylococcaceae</taxon>
        <taxon>Staphylococcus</taxon>
    </lineage>
</organism>
<comment type="caution">
    <text evidence="14">The sequence shown here is derived from an EMBL/GenBank/DDBJ whole genome shotgun (WGS) entry which is preliminary data.</text>
</comment>
<dbReference type="InterPro" id="IPR004358">
    <property type="entry name" value="Sig_transdc_His_kin-like_C"/>
</dbReference>
<proteinExistence type="predicted"/>
<evidence type="ECO:0000256" key="8">
    <source>
        <dbReference type="ARBA" id="ARBA00022777"/>
    </source>
</evidence>
<dbReference type="SMART" id="SM00388">
    <property type="entry name" value="HisKA"/>
    <property type="match status" value="1"/>
</dbReference>
<dbReference type="Gene3D" id="3.30.565.10">
    <property type="entry name" value="Histidine kinase-like ATPase, C-terminal domain"/>
    <property type="match status" value="1"/>
</dbReference>
<dbReference type="InterPro" id="IPR005467">
    <property type="entry name" value="His_kinase_dom"/>
</dbReference>
<dbReference type="PRINTS" id="PR00344">
    <property type="entry name" value="BCTRLSENSOR"/>
</dbReference>
<dbReference type="InterPro" id="IPR003661">
    <property type="entry name" value="HisK_dim/P_dom"/>
</dbReference>
<sequence>MTEYRFWPTFIKYAGMLFVLLSTLFLIIVILFSYKLNQEMSETAKRQTASVHHAIEHQQNVNASHDYFIVKEGRIQEARTPFSKDTLEDRFVHASEKLPFIDESAHGVFDVRKVPLSDHRTLYSLTNVSDFHETKGFLVAVLMGSFGLGFLMMMALAYYLAARPVRIYEQLMQDQRLFIQNASHEMKTPMASLLLGTQYIEMLDRENLSETSQHTLEQMKSEVTYMQQLIDSMLEIEMNVQDLEAINISPVLDDAVHSIEMAYGVRIQRLYAHDLTYPILPFHLKQMVNILLENAVKHNTSEVHISISASKLINGIELRVHDDGMGISKDAQQHIFKRFYRGNVVQKGSGIGLSLLQARVQQYGGTIEVISKEEKGTTFLIKL</sequence>
<dbReference type="EMBL" id="PZBZ01000046">
    <property type="protein sequence ID" value="PTG12740.1"/>
    <property type="molecule type" value="Genomic_DNA"/>
</dbReference>
<feature type="domain" description="Histidine kinase" evidence="13">
    <location>
        <begin position="181"/>
        <end position="383"/>
    </location>
</feature>
<evidence type="ECO:0000259" key="13">
    <source>
        <dbReference type="PROSITE" id="PS50109"/>
    </source>
</evidence>
<dbReference type="AlphaFoldDB" id="A0AAE5W7B5"/>
<dbReference type="PANTHER" id="PTHR45453:SF1">
    <property type="entry name" value="PHOSPHATE REGULON SENSOR PROTEIN PHOR"/>
    <property type="match status" value="1"/>
</dbReference>
<dbReference type="Proteomes" id="UP000242704">
    <property type="component" value="Unassembled WGS sequence"/>
</dbReference>
<evidence type="ECO:0000256" key="7">
    <source>
        <dbReference type="ARBA" id="ARBA00022741"/>
    </source>
</evidence>
<dbReference type="RefSeq" id="WP_107360735.1">
    <property type="nucleotide sequence ID" value="NZ_JAHSUP010000015.1"/>
</dbReference>
<evidence type="ECO:0000256" key="9">
    <source>
        <dbReference type="ARBA" id="ARBA00022840"/>
    </source>
</evidence>
<evidence type="ECO:0000256" key="6">
    <source>
        <dbReference type="ARBA" id="ARBA00022679"/>
    </source>
</evidence>
<dbReference type="InterPro" id="IPR036890">
    <property type="entry name" value="HATPase_C_sf"/>
</dbReference>
<keyword evidence="11 12" id="KW-0472">Membrane</keyword>
<evidence type="ECO:0000256" key="3">
    <source>
        <dbReference type="ARBA" id="ARBA00012438"/>
    </source>
</evidence>
<dbReference type="GO" id="GO:0000155">
    <property type="term" value="F:phosphorelay sensor kinase activity"/>
    <property type="evidence" value="ECO:0007669"/>
    <property type="project" value="InterPro"/>
</dbReference>
<dbReference type="PANTHER" id="PTHR45453">
    <property type="entry name" value="PHOSPHATE REGULON SENSOR PROTEIN PHOR"/>
    <property type="match status" value="1"/>
</dbReference>
<keyword evidence="10" id="KW-0902">Two-component regulatory system</keyword>
<evidence type="ECO:0000256" key="4">
    <source>
        <dbReference type="ARBA" id="ARBA00022475"/>
    </source>
</evidence>
<dbReference type="InterPro" id="IPR050351">
    <property type="entry name" value="BphY/WalK/GraS-like"/>
</dbReference>
<protein>
    <recommendedName>
        <fullName evidence="3">histidine kinase</fullName>
        <ecNumber evidence="3">2.7.13.3</ecNumber>
    </recommendedName>
</protein>
<evidence type="ECO:0000256" key="11">
    <source>
        <dbReference type="ARBA" id="ARBA00023136"/>
    </source>
</evidence>
<evidence type="ECO:0000256" key="5">
    <source>
        <dbReference type="ARBA" id="ARBA00022553"/>
    </source>
</evidence>